<dbReference type="GO" id="GO:0008300">
    <property type="term" value="P:isoprenoid catabolic process"/>
    <property type="evidence" value="ECO:0007669"/>
    <property type="project" value="TreeGrafter"/>
</dbReference>
<dbReference type="Pfam" id="PF00378">
    <property type="entry name" value="ECH_1"/>
    <property type="match status" value="1"/>
</dbReference>
<sequence length="259" mass="27373">MTVVLEHLDERGIVRLTLNRPEVRNAFDEHVIAALDAAVTRWGADPTTRVIVLAGAGPAFCAGADLTWMQRMAAYSPEENVADALALARLMRTLDRCPRPTVALVHGPVFGGGVGLVAACDIALAREDALFSLSEVRLGLVPGAISPYVARAIGLRACRRLFLTGERFDASRALALGLVSAVVPDLDSAAADLIAALLQGSPEAQAASKALLHTLEGRRPGDDALMLETAQRIADARASTDGREGVSAFLAKRPPAWRP</sequence>
<dbReference type="KEGG" id="rpm:RSPPHO_00164"/>
<dbReference type="EMBL" id="HE663493">
    <property type="protein sequence ID" value="CCG06790.1"/>
    <property type="molecule type" value="Genomic_DNA"/>
</dbReference>
<dbReference type="eggNOG" id="COG1024">
    <property type="taxonomic scope" value="Bacteria"/>
</dbReference>
<dbReference type="AlphaFoldDB" id="H6SMA7"/>
<evidence type="ECO:0000313" key="3">
    <source>
        <dbReference type="Proteomes" id="UP000033220"/>
    </source>
</evidence>
<dbReference type="STRING" id="1150469.RSPPHO_00164"/>
<keyword evidence="3" id="KW-1185">Reference proteome</keyword>
<dbReference type="InterPro" id="IPR014748">
    <property type="entry name" value="Enoyl-CoA_hydra_C"/>
</dbReference>
<gene>
    <name evidence="2" type="ORF">RSPPHO_00164</name>
</gene>
<accession>H6SMA7</accession>
<dbReference type="SUPFAM" id="SSF52096">
    <property type="entry name" value="ClpP/crotonase"/>
    <property type="match status" value="1"/>
</dbReference>
<name>H6SMA7_PARPM</name>
<dbReference type="InterPro" id="IPR029045">
    <property type="entry name" value="ClpP/crotonase-like_dom_sf"/>
</dbReference>
<dbReference type="PANTHER" id="PTHR42964:SF1">
    <property type="entry name" value="POLYKETIDE BIOSYNTHESIS ENOYL-COA HYDRATASE PKSH-RELATED"/>
    <property type="match status" value="1"/>
</dbReference>
<evidence type="ECO:0000256" key="1">
    <source>
        <dbReference type="ARBA" id="ARBA00005254"/>
    </source>
</evidence>
<proteinExistence type="inferred from homology"/>
<organism evidence="2 3">
    <name type="scientific">Pararhodospirillum photometricum DSM 122</name>
    <dbReference type="NCBI Taxonomy" id="1150469"/>
    <lineage>
        <taxon>Bacteria</taxon>
        <taxon>Pseudomonadati</taxon>
        <taxon>Pseudomonadota</taxon>
        <taxon>Alphaproteobacteria</taxon>
        <taxon>Rhodospirillales</taxon>
        <taxon>Rhodospirillaceae</taxon>
        <taxon>Pararhodospirillum</taxon>
    </lineage>
</organism>
<dbReference type="Gene3D" id="3.90.226.10">
    <property type="entry name" value="2-enoyl-CoA Hydratase, Chain A, domain 1"/>
    <property type="match status" value="1"/>
</dbReference>
<dbReference type="Proteomes" id="UP000033220">
    <property type="component" value="Chromosome DSM 122"/>
</dbReference>
<dbReference type="InterPro" id="IPR051683">
    <property type="entry name" value="Enoyl-CoA_Hydratase/Isomerase"/>
</dbReference>
<evidence type="ECO:0000313" key="2">
    <source>
        <dbReference type="EMBL" id="CCG06790.1"/>
    </source>
</evidence>
<dbReference type="RefSeq" id="WP_014413430.1">
    <property type="nucleotide sequence ID" value="NC_017059.1"/>
</dbReference>
<comment type="similarity">
    <text evidence="1">Belongs to the enoyl-CoA hydratase/isomerase family.</text>
</comment>
<dbReference type="PANTHER" id="PTHR42964">
    <property type="entry name" value="ENOYL-COA HYDRATASE"/>
    <property type="match status" value="1"/>
</dbReference>
<protein>
    <submittedName>
        <fullName evidence="2">Enoyl-CoA hydratase</fullName>
        <ecNumber evidence="2">4.2.1.18</ecNumber>
    </submittedName>
</protein>
<dbReference type="GO" id="GO:0004490">
    <property type="term" value="F:methylglutaconyl-CoA hydratase activity"/>
    <property type="evidence" value="ECO:0007669"/>
    <property type="project" value="UniProtKB-EC"/>
</dbReference>
<reference evidence="2 3" key="1">
    <citation type="submission" date="2012-02" db="EMBL/GenBank/DDBJ databases">
        <title>Shotgun genome sequence of Phaeospirillum photometricum DSM 122.</title>
        <authorList>
            <person name="Duquesne K."/>
            <person name="Sturgis J."/>
        </authorList>
    </citation>
    <scope>NUCLEOTIDE SEQUENCE [LARGE SCALE GENOMIC DNA]</scope>
    <source>
        <strain evidence="3">DSM122</strain>
    </source>
</reference>
<dbReference type="EC" id="4.2.1.18" evidence="2"/>
<dbReference type="InterPro" id="IPR001753">
    <property type="entry name" value="Enoyl-CoA_hydra/iso"/>
</dbReference>
<dbReference type="CDD" id="cd06558">
    <property type="entry name" value="crotonase-like"/>
    <property type="match status" value="1"/>
</dbReference>
<dbReference type="PATRIC" id="fig|1150469.3.peg.211"/>
<keyword evidence="2" id="KW-0456">Lyase</keyword>
<dbReference type="Gene3D" id="1.10.12.10">
    <property type="entry name" value="Lyase 2-enoyl-coa Hydratase, Chain A, domain 2"/>
    <property type="match status" value="1"/>
</dbReference>
<dbReference type="HOGENOM" id="CLU_009834_7_3_5"/>
<dbReference type="OrthoDB" id="9795613at2"/>